<dbReference type="PANTHER" id="PTHR43685">
    <property type="entry name" value="GLYCOSYLTRANSFERASE"/>
    <property type="match status" value="1"/>
</dbReference>
<dbReference type="GeneID" id="86940935"/>
<proteinExistence type="predicted"/>
<evidence type="ECO:0000313" key="2">
    <source>
        <dbReference type="EMBL" id="EHO16474.1"/>
    </source>
</evidence>
<comment type="caution">
    <text evidence="2">The sequence shown here is derived from an EMBL/GenBank/DDBJ whole genome shotgun (WGS) entry which is preliminary data.</text>
</comment>
<dbReference type="SUPFAM" id="SSF53448">
    <property type="entry name" value="Nucleotide-diphospho-sugar transferases"/>
    <property type="match status" value="1"/>
</dbReference>
<sequence length="260" mass="29522">MTHSFAVCAYGDSPYLERCLRSLAGQTVSSERLLCTATPSPFLERLAAQYGFRYCVRDGEPGIGADWNFALYQASGDFVTLAHQDDVYAKHYAETLYRTAEAYPDLTLFTTDARILRDGRIQPRSKAEFVKKLLRVPLRLPLLSTCTAGKRLSLRFGNPIVCPSCAYRRDALGEAPFSTSRRFVLDWELLWQLAAASGRWVVAEQSLLLYRIHSGAATAALTENHVREREERAMFRRMWPEPVTELLMRVYRSAYVDYGA</sequence>
<evidence type="ECO:0000313" key="3">
    <source>
        <dbReference type="Proteomes" id="UP000018466"/>
    </source>
</evidence>
<name>A0AA36Y4A8_9FIRM</name>
<dbReference type="PANTHER" id="PTHR43685:SF2">
    <property type="entry name" value="GLYCOSYLTRANSFERASE 2-LIKE DOMAIN-CONTAINING PROTEIN"/>
    <property type="match status" value="1"/>
</dbReference>
<dbReference type="Proteomes" id="UP000018466">
    <property type="component" value="Unassembled WGS sequence"/>
</dbReference>
<dbReference type="Pfam" id="PF00535">
    <property type="entry name" value="Glycos_transf_2"/>
    <property type="match status" value="1"/>
</dbReference>
<dbReference type="InterPro" id="IPR050834">
    <property type="entry name" value="Glycosyltransf_2"/>
</dbReference>
<accession>A0AA36Y4A8</accession>
<dbReference type="InterPro" id="IPR001173">
    <property type="entry name" value="Glyco_trans_2-like"/>
</dbReference>
<reference evidence="2 3" key="1">
    <citation type="submission" date="2011-10" db="EMBL/GenBank/DDBJ databases">
        <title>The Genome Sequence of Lachnospiraceae bacterium ACC2.</title>
        <authorList>
            <consortium name="The Broad Institute Genome Sequencing Platform"/>
            <person name="Earl A."/>
            <person name="Ward D."/>
            <person name="Feldgarden M."/>
            <person name="Gevers D."/>
            <person name="Sizova M."/>
            <person name="Hazen A."/>
            <person name="Epstein S."/>
            <person name="Young S.K."/>
            <person name="Zeng Q."/>
            <person name="Gargeya S."/>
            <person name="Fitzgerald M."/>
            <person name="Haas B."/>
            <person name="Abouelleil A."/>
            <person name="Alvarado L."/>
            <person name="Arachchi H.M."/>
            <person name="Berlin A."/>
            <person name="Brown A."/>
            <person name="Chapman S.B."/>
            <person name="Chen Z."/>
            <person name="Dunbar C."/>
            <person name="Freedman E."/>
            <person name="Gearin G."/>
            <person name="Goldberg J."/>
            <person name="Griggs A."/>
            <person name="Gujja S."/>
            <person name="Heiman D."/>
            <person name="Howarth C."/>
            <person name="Larson L."/>
            <person name="Lui A."/>
            <person name="MacDonald P.J.P."/>
            <person name="Montmayeur A."/>
            <person name="Murphy C."/>
            <person name="Neiman D."/>
            <person name="Pearson M."/>
            <person name="Priest M."/>
            <person name="Roberts A."/>
            <person name="Saif S."/>
            <person name="Shea T."/>
            <person name="Shenoy N."/>
            <person name="Sisk P."/>
            <person name="Stolte C."/>
            <person name="Sykes S."/>
            <person name="Wortman J."/>
            <person name="Nusbaum C."/>
            <person name="Birren B."/>
        </authorList>
    </citation>
    <scope>NUCLEOTIDE SEQUENCE [LARGE SCALE GENOMIC DNA]</scope>
    <source>
        <strain evidence="2 3">ACC2</strain>
    </source>
</reference>
<protein>
    <recommendedName>
        <fullName evidence="1">Glycosyltransferase 2-like domain-containing protein</fullName>
    </recommendedName>
</protein>
<dbReference type="InterPro" id="IPR029044">
    <property type="entry name" value="Nucleotide-diphossugar_trans"/>
</dbReference>
<gene>
    <name evidence="2" type="ORF">HMPREF9623_01173</name>
</gene>
<dbReference type="EMBL" id="AGEL01000007">
    <property type="protein sequence ID" value="EHO16474.1"/>
    <property type="molecule type" value="Genomic_DNA"/>
</dbReference>
<dbReference type="AlphaFoldDB" id="A0AA36Y4A8"/>
<feature type="domain" description="Glycosyltransferase 2-like" evidence="1">
    <location>
        <begin position="4"/>
        <end position="170"/>
    </location>
</feature>
<dbReference type="RefSeq" id="WP_009533006.1">
    <property type="nucleotide sequence ID" value="NZ_CAUOLT010000003.1"/>
</dbReference>
<organism evidence="2 3">
    <name type="scientific">Stomatobaculum longum</name>
    <dbReference type="NCBI Taxonomy" id="796942"/>
    <lineage>
        <taxon>Bacteria</taxon>
        <taxon>Bacillati</taxon>
        <taxon>Bacillota</taxon>
        <taxon>Clostridia</taxon>
        <taxon>Lachnospirales</taxon>
        <taxon>Lachnospiraceae</taxon>
        <taxon>Stomatobaculum</taxon>
    </lineage>
</organism>
<dbReference type="Gene3D" id="3.90.550.10">
    <property type="entry name" value="Spore Coat Polysaccharide Biosynthesis Protein SpsA, Chain A"/>
    <property type="match status" value="1"/>
</dbReference>
<evidence type="ECO:0000259" key="1">
    <source>
        <dbReference type="Pfam" id="PF00535"/>
    </source>
</evidence>
<keyword evidence="3" id="KW-1185">Reference proteome</keyword>